<dbReference type="EMBL" id="UGTH01000001">
    <property type="protein sequence ID" value="SUB76354.1"/>
    <property type="molecule type" value="Genomic_DNA"/>
</dbReference>
<dbReference type="AlphaFoldDB" id="A0A379DEH5"/>
<keyword evidence="7 13" id="KW-1133">Transmembrane helix</keyword>
<evidence type="ECO:0000256" key="7">
    <source>
        <dbReference type="ARBA" id="ARBA00022989"/>
    </source>
</evidence>
<evidence type="ECO:0000256" key="2">
    <source>
        <dbReference type="ARBA" id="ARBA00007935"/>
    </source>
</evidence>
<evidence type="ECO:0000256" key="6">
    <source>
        <dbReference type="ARBA" id="ARBA00022692"/>
    </source>
</evidence>
<keyword evidence="9 13" id="KW-0472">Membrane</keyword>
<evidence type="ECO:0000256" key="3">
    <source>
        <dbReference type="ARBA" id="ARBA00018524"/>
    </source>
</evidence>
<dbReference type="GO" id="GO:0033214">
    <property type="term" value="P:siderophore-iron import into cell"/>
    <property type="evidence" value="ECO:0007669"/>
    <property type="project" value="TreeGrafter"/>
</dbReference>
<dbReference type="PANTHER" id="PTHR30472">
    <property type="entry name" value="FERRIC ENTEROBACTIN TRANSPORT SYSTEM PERMEASE PROTEIN"/>
    <property type="match status" value="1"/>
</dbReference>
<comment type="similarity">
    <text evidence="2">Belongs to the binding-protein-dependent transport system permease family. FecCD subfamily.</text>
</comment>
<dbReference type="GO" id="GO:0022857">
    <property type="term" value="F:transmembrane transporter activity"/>
    <property type="evidence" value="ECO:0007669"/>
    <property type="project" value="InterPro"/>
</dbReference>
<keyword evidence="8" id="KW-0408">Iron</keyword>
<dbReference type="FunFam" id="1.10.3470.10:FF:000001">
    <property type="entry name" value="Vitamin B12 ABC transporter permease BtuC"/>
    <property type="match status" value="1"/>
</dbReference>
<dbReference type="Proteomes" id="UP000254777">
    <property type="component" value="Unassembled WGS sequence"/>
</dbReference>
<proteinExistence type="inferred from homology"/>
<dbReference type="CDD" id="cd06550">
    <property type="entry name" value="TM_ABC_iron-siderophores_like"/>
    <property type="match status" value="1"/>
</dbReference>
<protein>
    <recommendedName>
        <fullName evidence="3">Probable heme-iron transport system permease protein IsdF</fullName>
    </recommendedName>
    <alternativeName>
        <fullName evidence="12">Iron-regulated surface determinant protein F</fullName>
    </alternativeName>
    <alternativeName>
        <fullName evidence="11">Staphylococcal iron-regulated protein G</fullName>
    </alternativeName>
</protein>
<reference evidence="14 15" key="1">
    <citation type="submission" date="2018-06" db="EMBL/GenBank/DDBJ databases">
        <authorList>
            <consortium name="Pathogen Informatics"/>
            <person name="Doyle S."/>
        </authorList>
    </citation>
    <scope>NUCLEOTIDE SEQUENCE [LARGE SCALE GENOMIC DNA]</scope>
    <source>
        <strain evidence="14 15">NCTC11088</strain>
    </source>
</reference>
<evidence type="ECO:0000313" key="15">
    <source>
        <dbReference type="Proteomes" id="UP000254777"/>
    </source>
</evidence>
<gene>
    <name evidence="14" type="primary">fecD_2</name>
    <name evidence="14" type="ORF">NCTC11088_02172</name>
</gene>
<keyword evidence="5" id="KW-1003">Cell membrane</keyword>
<organism evidence="14 15">
    <name type="scientific">Peptoniphilus indolicus</name>
    <dbReference type="NCBI Taxonomy" id="33030"/>
    <lineage>
        <taxon>Bacteria</taxon>
        <taxon>Bacillati</taxon>
        <taxon>Bacillota</taxon>
        <taxon>Tissierellia</taxon>
        <taxon>Tissierellales</taxon>
        <taxon>Peptoniphilaceae</taxon>
        <taxon>Peptoniphilus</taxon>
    </lineage>
</organism>
<feature type="transmembrane region" description="Helical" evidence="13">
    <location>
        <begin position="274"/>
        <end position="297"/>
    </location>
</feature>
<evidence type="ECO:0000256" key="12">
    <source>
        <dbReference type="ARBA" id="ARBA00031465"/>
    </source>
</evidence>
<evidence type="ECO:0000256" key="5">
    <source>
        <dbReference type="ARBA" id="ARBA00022475"/>
    </source>
</evidence>
<feature type="transmembrane region" description="Helical" evidence="13">
    <location>
        <begin position="303"/>
        <end position="321"/>
    </location>
</feature>
<feature type="transmembrane region" description="Helical" evidence="13">
    <location>
        <begin position="146"/>
        <end position="166"/>
    </location>
</feature>
<feature type="transmembrane region" description="Helical" evidence="13">
    <location>
        <begin position="58"/>
        <end position="78"/>
    </location>
</feature>
<dbReference type="PANTHER" id="PTHR30472:SF21">
    <property type="entry name" value="HEME-IRON TRANSPORT SYSTEM PERMEASE PROTEIN ISDF-RELATED"/>
    <property type="match status" value="1"/>
</dbReference>
<keyword evidence="4" id="KW-0813">Transport</keyword>
<evidence type="ECO:0000313" key="14">
    <source>
        <dbReference type="EMBL" id="SUB76354.1"/>
    </source>
</evidence>
<comment type="subcellular location">
    <subcellularLocation>
        <location evidence="1">Cell membrane</location>
        <topology evidence="1">Multi-pass membrane protein</topology>
    </subcellularLocation>
</comment>
<accession>A0A379DEH5</accession>
<evidence type="ECO:0000256" key="13">
    <source>
        <dbReference type="SAM" id="Phobius"/>
    </source>
</evidence>
<evidence type="ECO:0000256" key="9">
    <source>
        <dbReference type="ARBA" id="ARBA00023136"/>
    </source>
</evidence>
<sequence>MKNNVGKLFKYLILIFGLVLLVIYSCKTGSIDLSFTQIAKGLFVEFDPDVAAVYDLRFPRIIIAIIAGASLSVSGVLLQAVMQNPLTDPGIIGISAAASLASKIVILITPTLFFIAPIFSIMGGILAYLILYSLAWDRGTNPIRLILVGVALSMTFSGISQAISAISGGNLNTVQAIVEGNVAQKTWQDVKIMEIYGGIGLVASMFLGRSCDLLCLEDKTAKAIGVNVNRDRFIISIIAVALASVATAIVGVIGFLGLLVAHIARIVVGSNHRYLIPFSALLGGFILLGADTLGRIIVYPYEISPSIIMTTICGPFFIVLLKVRGKKYGN</sequence>
<evidence type="ECO:0000256" key="1">
    <source>
        <dbReference type="ARBA" id="ARBA00004651"/>
    </source>
</evidence>
<dbReference type="Gene3D" id="1.10.3470.10">
    <property type="entry name" value="ABC transporter involved in vitamin B12 uptake, BtuC"/>
    <property type="match status" value="1"/>
</dbReference>
<dbReference type="Pfam" id="PF01032">
    <property type="entry name" value="FecCD"/>
    <property type="match status" value="1"/>
</dbReference>
<feature type="transmembrane region" description="Helical" evidence="13">
    <location>
        <begin position="90"/>
        <end position="108"/>
    </location>
</feature>
<evidence type="ECO:0000256" key="8">
    <source>
        <dbReference type="ARBA" id="ARBA00023004"/>
    </source>
</evidence>
<keyword evidence="6 13" id="KW-0812">Transmembrane</keyword>
<comment type="function">
    <text evidence="10">Part of the binding-protein-dependent transport system for heme-iron. Responsible for the translocation of the substrate across the membrane.</text>
</comment>
<dbReference type="SUPFAM" id="SSF81345">
    <property type="entry name" value="ABC transporter involved in vitamin B12 uptake, BtuC"/>
    <property type="match status" value="1"/>
</dbReference>
<dbReference type="PROSITE" id="PS51257">
    <property type="entry name" value="PROKAR_LIPOPROTEIN"/>
    <property type="match status" value="1"/>
</dbReference>
<dbReference type="RefSeq" id="WP_004822199.1">
    <property type="nucleotide sequence ID" value="NZ_UGTH01000001.1"/>
</dbReference>
<dbReference type="GO" id="GO:0005886">
    <property type="term" value="C:plasma membrane"/>
    <property type="evidence" value="ECO:0007669"/>
    <property type="project" value="UniProtKB-SubCell"/>
</dbReference>
<feature type="transmembrane region" description="Helical" evidence="13">
    <location>
        <begin position="114"/>
        <end position="134"/>
    </location>
</feature>
<evidence type="ECO:0000256" key="10">
    <source>
        <dbReference type="ARBA" id="ARBA00025320"/>
    </source>
</evidence>
<evidence type="ECO:0000256" key="4">
    <source>
        <dbReference type="ARBA" id="ARBA00022448"/>
    </source>
</evidence>
<evidence type="ECO:0000256" key="11">
    <source>
        <dbReference type="ARBA" id="ARBA00031149"/>
    </source>
</evidence>
<feature type="transmembrane region" description="Helical" evidence="13">
    <location>
        <begin position="233"/>
        <end position="262"/>
    </location>
</feature>
<name>A0A379DEH5_9FIRM</name>
<dbReference type="InterPro" id="IPR000522">
    <property type="entry name" value="ABC_transptr_permease_BtuC"/>
</dbReference>
<dbReference type="InterPro" id="IPR037294">
    <property type="entry name" value="ABC_BtuC-like"/>
</dbReference>